<dbReference type="InterPro" id="IPR001096">
    <property type="entry name" value="Peptidase_C13"/>
</dbReference>
<keyword evidence="4" id="KW-0645">Protease</keyword>
<feature type="signal peptide" evidence="11">
    <location>
        <begin position="1"/>
        <end position="22"/>
    </location>
</feature>
<feature type="active site" evidence="10">
    <location>
        <position position="141"/>
    </location>
</feature>
<dbReference type="EMBL" id="CAXLJL010000245">
    <property type="protein sequence ID" value="CAL5135031.1"/>
    <property type="molecule type" value="Genomic_DNA"/>
</dbReference>
<organism evidence="13 14">
    <name type="scientific">Calicophoron daubneyi</name>
    <name type="common">Rumen fluke</name>
    <name type="synonym">Paramphistomum daubneyi</name>
    <dbReference type="NCBI Taxonomy" id="300641"/>
    <lineage>
        <taxon>Eukaryota</taxon>
        <taxon>Metazoa</taxon>
        <taxon>Spiralia</taxon>
        <taxon>Lophotrochozoa</taxon>
        <taxon>Platyhelminthes</taxon>
        <taxon>Trematoda</taxon>
        <taxon>Digenea</taxon>
        <taxon>Plagiorchiida</taxon>
        <taxon>Pronocephalata</taxon>
        <taxon>Paramphistomoidea</taxon>
        <taxon>Paramphistomidae</taxon>
        <taxon>Calicophoron</taxon>
    </lineage>
</organism>
<feature type="chain" id="PRO_5043506244" description="Hemoglobinase" evidence="11">
    <location>
        <begin position="23"/>
        <end position="430"/>
    </location>
</feature>
<evidence type="ECO:0000256" key="3">
    <source>
        <dbReference type="ARBA" id="ARBA00012628"/>
    </source>
</evidence>
<dbReference type="Pfam" id="PF20985">
    <property type="entry name" value="Legum_prodom"/>
    <property type="match status" value="1"/>
</dbReference>
<dbReference type="Proteomes" id="UP001497525">
    <property type="component" value="Unassembled WGS sequence"/>
</dbReference>
<sequence>MQTVKVLLCLLCTLGLPEVIYGDIWAVLVAGSRGWSNYRHQADVAHAYQILRANGIPPEHIITMMYDDVAHHKENPFDGELFHDYGHQNVYKGIHIDYKGDDVTPETFVGVLLGDELLKIRGRKVLQSGPDDNVFIYFSDHGDPNLLVFPDDVLYADSLAETLSEMHSRGLYGKMVIYVEACFAGSMFMGLLPSDTKVHVLTASNATERSYAIFCDDEIINTCLGNEFSYHWMNISDMMNSWPSLEREPPWTLGMQSAVLKAAVKYSHVTKFGDQSMDSCLLSEFIGKKGRTNSPHFYAGPTDLVPSQGAYLVPLYHKIGNAKTEAERRLLNLELARKRQHIELVDTTFAYIEEATKRNSVITGVSSRERTPFELVKCFRAIHESFSEHCYSTPHTPEVFPHLVKFQNLCKDGVDPEVVIDAIEKICDEN</sequence>
<evidence type="ECO:0000256" key="11">
    <source>
        <dbReference type="SAM" id="SignalP"/>
    </source>
</evidence>
<evidence type="ECO:0000256" key="6">
    <source>
        <dbReference type="ARBA" id="ARBA00022801"/>
    </source>
</evidence>
<gene>
    <name evidence="13" type="ORF">CDAUBV1_LOCUS9104</name>
</gene>
<keyword evidence="5 11" id="KW-0732">Signal</keyword>
<dbReference type="PRINTS" id="PR00776">
    <property type="entry name" value="HEMOGLOBNASE"/>
</dbReference>
<keyword evidence="6" id="KW-0378">Hydrolase</keyword>
<dbReference type="CDD" id="cd21115">
    <property type="entry name" value="legumain_C"/>
    <property type="match status" value="1"/>
</dbReference>
<comment type="similarity">
    <text evidence="2">Belongs to the peptidase C13 family.</text>
</comment>
<dbReference type="GO" id="GO:0051603">
    <property type="term" value="P:proteolysis involved in protein catabolic process"/>
    <property type="evidence" value="ECO:0007669"/>
    <property type="project" value="TreeGrafter"/>
</dbReference>
<dbReference type="EC" id="3.4.22.34" evidence="3"/>
<evidence type="ECO:0000256" key="7">
    <source>
        <dbReference type="ARBA" id="ARBA00022807"/>
    </source>
</evidence>
<dbReference type="PIRSF" id="PIRSF019663">
    <property type="entry name" value="Legumain"/>
    <property type="match status" value="1"/>
</dbReference>
<name>A0AAV2TFF4_CALDB</name>
<comment type="function">
    <text evidence="8">This protease is used by the parasite for degradation of the host globin.</text>
</comment>
<dbReference type="InterPro" id="IPR046427">
    <property type="entry name" value="Legumain_prodom_sf"/>
</dbReference>
<keyword evidence="7" id="KW-0788">Thiol protease</keyword>
<evidence type="ECO:0000256" key="9">
    <source>
        <dbReference type="ARBA" id="ARBA00069042"/>
    </source>
</evidence>
<reference evidence="13" key="1">
    <citation type="submission" date="2024-06" db="EMBL/GenBank/DDBJ databases">
        <authorList>
            <person name="Liu X."/>
            <person name="Lenzi L."/>
            <person name="Haldenby T S."/>
            <person name="Uol C."/>
        </authorList>
    </citation>
    <scope>NUCLEOTIDE SEQUENCE</scope>
</reference>
<accession>A0AAV2TFF4</accession>
<dbReference type="AlphaFoldDB" id="A0AAV2TFF4"/>
<feature type="active site" description="Nucleophile" evidence="10">
    <location>
        <position position="182"/>
    </location>
</feature>
<evidence type="ECO:0000256" key="5">
    <source>
        <dbReference type="ARBA" id="ARBA00022729"/>
    </source>
</evidence>
<dbReference type="InterPro" id="IPR048501">
    <property type="entry name" value="Legum_prodom"/>
</dbReference>
<comment type="catalytic activity">
    <reaction evidence="1">
        <text>Hydrolysis of proteins and small molecule substrates at -Asn-|-Xaa- bonds.</text>
        <dbReference type="EC" id="3.4.22.34"/>
    </reaction>
</comment>
<dbReference type="FunFam" id="3.40.50.1460:FF:000006">
    <property type="entry name" value="Legumain"/>
    <property type="match status" value="1"/>
</dbReference>
<evidence type="ECO:0000256" key="2">
    <source>
        <dbReference type="ARBA" id="ARBA00009941"/>
    </source>
</evidence>
<dbReference type="PANTHER" id="PTHR12000:SF42">
    <property type="entry name" value="LEGUMAIN"/>
    <property type="match status" value="1"/>
</dbReference>
<evidence type="ECO:0000256" key="1">
    <source>
        <dbReference type="ARBA" id="ARBA00000810"/>
    </source>
</evidence>
<evidence type="ECO:0000313" key="14">
    <source>
        <dbReference type="Proteomes" id="UP001497525"/>
    </source>
</evidence>
<dbReference type="Gene3D" id="1.10.132.130">
    <property type="match status" value="1"/>
</dbReference>
<dbReference type="GO" id="GO:0005773">
    <property type="term" value="C:vacuole"/>
    <property type="evidence" value="ECO:0007669"/>
    <property type="project" value="GOC"/>
</dbReference>
<evidence type="ECO:0000256" key="4">
    <source>
        <dbReference type="ARBA" id="ARBA00022670"/>
    </source>
</evidence>
<evidence type="ECO:0000256" key="10">
    <source>
        <dbReference type="PIRSR" id="PIRSR019663-1"/>
    </source>
</evidence>
<protein>
    <recommendedName>
        <fullName evidence="9">Hemoglobinase</fullName>
        <ecNumber evidence="3">3.4.22.34</ecNumber>
    </recommendedName>
</protein>
<feature type="domain" description="Legumain prodomain" evidence="12">
    <location>
        <begin position="337"/>
        <end position="427"/>
    </location>
</feature>
<evidence type="ECO:0000259" key="12">
    <source>
        <dbReference type="Pfam" id="PF20985"/>
    </source>
</evidence>
<dbReference type="GO" id="GO:0006624">
    <property type="term" value="P:vacuolar protein processing"/>
    <property type="evidence" value="ECO:0007669"/>
    <property type="project" value="TreeGrafter"/>
</dbReference>
<dbReference type="Pfam" id="PF01650">
    <property type="entry name" value="Peptidase_C13"/>
    <property type="match status" value="1"/>
</dbReference>
<evidence type="ECO:0000256" key="8">
    <source>
        <dbReference type="ARBA" id="ARBA00055993"/>
    </source>
</evidence>
<evidence type="ECO:0000313" key="13">
    <source>
        <dbReference type="EMBL" id="CAL5135031.1"/>
    </source>
</evidence>
<proteinExistence type="inferred from homology"/>
<dbReference type="GO" id="GO:0004197">
    <property type="term" value="F:cysteine-type endopeptidase activity"/>
    <property type="evidence" value="ECO:0007669"/>
    <property type="project" value="UniProtKB-EC"/>
</dbReference>
<comment type="caution">
    <text evidence="13">The sequence shown here is derived from an EMBL/GenBank/DDBJ whole genome shotgun (WGS) entry which is preliminary data.</text>
</comment>
<dbReference type="PANTHER" id="PTHR12000">
    <property type="entry name" value="HEMOGLOBINASE FAMILY MEMBER"/>
    <property type="match status" value="1"/>
</dbReference>
<dbReference type="Gene3D" id="3.40.50.1460">
    <property type="match status" value="1"/>
</dbReference>